<accession>A0ABM5XB40</accession>
<proteinExistence type="predicted"/>
<evidence type="ECO:0000313" key="2">
    <source>
        <dbReference type="EMBL" id="AMD84383.1"/>
    </source>
</evidence>
<dbReference type="EMBL" id="CP014227">
    <property type="protein sequence ID" value="AMD84383.1"/>
    <property type="molecule type" value="Genomic_DNA"/>
</dbReference>
<organism evidence="2 3">
    <name type="scientific">Capnocytophaga haemolytica</name>
    <dbReference type="NCBI Taxonomy" id="45243"/>
    <lineage>
        <taxon>Bacteria</taxon>
        <taxon>Pseudomonadati</taxon>
        <taxon>Bacteroidota</taxon>
        <taxon>Flavobacteriia</taxon>
        <taxon>Flavobacteriales</taxon>
        <taxon>Flavobacteriaceae</taxon>
        <taxon>Capnocytophaga</taxon>
    </lineage>
</organism>
<dbReference type="Proteomes" id="UP000065822">
    <property type="component" value="Chromosome"/>
</dbReference>
<keyword evidence="3" id="KW-1185">Reference proteome</keyword>
<protein>
    <submittedName>
        <fullName evidence="2">Uncharacterized protein</fullName>
    </submittedName>
</protein>
<reference evidence="2 3" key="1">
    <citation type="submission" date="2016-02" db="EMBL/GenBank/DDBJ databases">
        <authorList>
            <person name="Holder M.E."/>
            <person name="Ajami N.J."/>
            <person name="Petrosino J.F."/>
        </authorList>
    </citation>
    <scope>NUCLEOTIDE SEQUENCE [LARGE SCALE GENOMIC DNA]</scope>
    <source>
        <strain evidence="2 3">CCUG 32990</strain>
    </source>
</reference>
<keyword evidence="1" id="KW-0732">Signal</keyword>
<name>A0ABM5XB40_9FLAO</name>
<gene>
    <name evidence="2" type="ORF">AXF12_01830</name>
</gene>
<evidence type="ECO:0000256" key="1">
    <source>
        <dbReference type="SAM" id="SignalP"/>
    </source>
</evidence>
<feature type="chain" id="PRO_5045515554" evidence="1">
    <location>
        <begin position="32"/>
        <end position="148"/>
    </location>
</feature>
<evidence type="ECO:0000313" key="3">
    <source>
        <dbReference type="Proteomes" id="UP000065822"/>
    </source>
</evidence>
<feature type="signal peptide" evidence="1">
    <location>
        <begin position="1"/>
        <end position="31"/>
    </location>
</feature>
<sequence length="148" mass="17321">MKKKKNNIKIINNMKKFFLAFCLVCTFATYAQDESKQPTKEEIRSISLAFLGGRSKSYPIYIVDKDSTICRTVSIDKVKKPTKGWNILVKSIDVDQFKAIEEGPSRSPDMDKIIFVITDRGEYSKMNGNDNKLWDWLFKEIWGRFREY</sequence>